<evidence type="ECO:0000313" key="2">
    <source>
        <dbReference type="Proteomes" id="UP000248886"/>
    </source>
</evidence>
<dbReference type="AlphaFoldDB" id="A0A2W1K7N7"/>
<dbReference type="Gene3D" id="3.90.1680.10">
    <property type="entry name" value="SOS response associated peptidase-like"/>
    <property type="match status" value="1"/>
</dbReference>
<dbReference type="RefSeq" id="WP_054608638.1">
    <property type="nucleotide sequence ID" value="NZ_CP082238.1"/>
</dbReference>
<reference evidence="1 2" key="1">
    <citation type="submission" date="2018-06" db="EMBL/GenBank/DDBJ databases">
        <title>Draft sequence of Acidithiobacillus ferrooxidans CCM 4253.</title>
        <authorList>
            <person name="Moya-Beltran A."/>
            <person name="Castro M."/>
            <person name="Covarrubias P.C."/>
            <person name="Issotta F."/>
            <person name="Janiczek O."/>
            <person name="Mandl M."/>
            <person name="Kucera J."/>
            <person name="Quatrini R."/>
        </authorList>
    </citation>
    <scope>NUCLEOTIDE SEQUENCE [LARGE SCALE GENOMIC DNA]</scope>
    <source>
        <strain evidence="1 2">CCM 4253</strain>
    </source>
</reference>
<proteinExistence type="predicted"/>
<organism evidence="1 2">
    <name type="scientific">Acidithiobacillus ferrooxidans</name>
    <name type="common">Thiobacillus ferrooxidans</name>
    <dbReference type="NCBI Taxonomy" id="920"/>
    <lineage>
        <taxon>Bacteria</taxon>
        <taxon>Pseudomonadati</taxon>
        <taxon>Pseudomonadota</taxon>
        <taxon>Acidithiobacillia</taxon>
        <taxon>Acidithiobacillales</taxon>
        <taxon>Acidithiobacillaceae</taxon>
        <taxon>Acidithiobacillus</taxon>
    </lineage>
</organism>
<dbReference type="InterPro" id="IPR003738">
    <property type="entry name" value="SRAP"/>
</dbReference>
<dbReference type="GO" id="GO:0106300">
    <property type="term" value="P:protein-DNA covalent cross-linking repair"/>
    <property type="evidence" value="ECO:0007669"/>
    <property type="project" value="InterPro"/>
</dbReference>
<comment type="caution">
    <text evidence="1">The sequence shown here is derived from an EMBL/GenBank/DDBJ whole genome shotgun (WGS) entry which is preliminary data.</text>
</comment>
<dbReference type="OrthoDB" id="107650at2"/>
<name>A0A2W1K7N7_ACIFR</name>
<protein>
    <submittedName>
        <fullName evidence="1">DUF159 family protein</fullName>
    </submittedName>
</protein>
<dbReference type="EMBL" id="QKQP01000001">
    <property type="protein sequence ID" value="PZD82440.1"/>
    <property type="molecule type" value="Genomic_DNA"/>
</dbReference>
<accession>A0A2W1K7N7</accession>
<evidence type="ECO:0000313" key="1">
    <source>
        <dbReference type="EMBL" id="PZD82440.1"/>
    </source>
</evidence>
<gene>
    <name evidence="1" type="ORF">DN052_05325</name>
</gene>
<dbReference type="Proteomes" id="UP000248886">
    <property type="component" value="Unassembled WGS sequence"/>
</dbReference>
<sequence length="91" mass="10374">MCGRYAVDPRKLERLVRLLSLPQPDFLPHFDIHPSQTAPVIRNAGNGPEWALMRWGLIPHWAKEAKTAYSTFNARVETAQAISPSEIQFFN</sequence>
<dbReference type="InterPro" id="IPR036590">
    <property type="entry name" value="SRAP-like"/>
</dbReference>
<dbReference type="GO" id="GO:0003697">
    <property type="term" value="F:single-stranded DNA binding"/>
    <property type="evidence" value="ECO:0007669"/>
    <property type="project" value="InterPro"/>
</dbReference>
<dbReference type="SUPFAM" id="SSF143081">
    <property type="entry name" value="BB1717-like"/>
    <property type="match status" value="1"/>
</dbReference>
<dbReference type="Pfam" id="PF02586">
    <property type="entry name" value="SRAP"/>
    <property type="match status" value="1"/>
</dbReference>